<organism evidence="2 3">
    <name type="scientific">Phytophthora fragariaefolia</name>
    <dbReference type="NCBI Taxonomy" id="1490495"/>
    <lineage>
        <taxon>Eukaryota</taxon>
        <taxon>Sar</taxon>
        <taxon>Stramenopiles</taxon>
        <taxon>Oomycota</taxon>
        <taxon>Peronosporomycetes</taxon>
        <taxon>Peronosporales</taxon>
        <taxon>Peronosporaceae</taxon>
        <taxon>Phytophthora</taxon>
    </lineage>
</organism>
<sequence>MVSTRRYVQPYEDDTAVDEDHEQTETEAEQSPETQTRSARETTTSRSNEDVTTEVAPEVAAMAATLQQLTDTIARMQATLRPTRSERSERSPRNSRNIRSTRGSRSARISRGTRSSHYTRQRTRNPPDEPSDDGSSSSEDDDGHDHHHDHDDESSSSSDPDYNESSPSDSSREDSGSSDDNEVSVATWIETVELALQGAKESGRGEWGDKALYFILGNKLIESAATWWVNMVWIDACIGNNELGLRQPPKPKTLDEAVDKATDIDDPMDNVARGMTNIGQPWATAPSRYLIPMDGTVGPTSVIPGISGTGLPAGLANGVAEGDGELLALFNNPQGVNQQFNNDGIGKRTTPVQMSVNGSRG</sequence>
<gene>
    <name evidence="2" type="ORF">Pfra01_002386800</name>
</gene>
<feature type="compositionally biased region" description="Acidic residues" evidence="1">
    <location>
        <begin position="11"/>
        <end position="30"/>
    </location>
</feature>
<proteinExistence type="predicted"/>
<feature type="compositionally biased region" description="Low complexity" evidence="1">
    <location>
        <begin position="155"/>
        <end position="169"/>
    </location>
</feature>
<name>A0A9W7D5K7_9STRA</name>
<accession>A0A9W7D5K7</accession>
<keyword evidence="3" id="KW-1185">Reference proteome</keyword>
<feature type="compositionally biased region" description="Polar residues" evidence="1">
    <location>
        <begin position="350"/>
        <end position="361"/>
    </location>
</feature>
<reference evidence="2" key="1">
    <citation type="submission" date="2023-04" db="EMBL/GenBank/DDBJ databases">
        <title>Phytophthora fragariaefolia NBRC 109709.</title>
        <authorList>
            <person name="Ichikawa N."/>
            <person name="Sato H."/>
            <person name="Tonouchi N."/>
        </authorList>
    </citation>
    <scope>NUCLEOTIDE SEQUENCE</scope>
    <source>
        <strain evidence="2">NBRC 109709</strain>
    </source>
</reference>
<feature type="region of interest" description="Disordered" evidence="1">
    <location>
        <begin position="1"/>
        <end position="182"/>
    </location>
</feature>
<protein>
    <submittedName>
        <fullName evidence="2">Unnamed protein product</fullName>
    </submittedName>
</protein>
<feature type="compositionally biased region" description="Basic and acidic residues" evidence="1">
    <location>
        <begin position="83"/>
        <end position="92"/>
    </location>
</feature>
<dbReference type="OrthoDB" id="120414at2759"/>
<comment type="caution">
    <text evidence="2">The sequence shown here is derived from an EMBL/GenBank/DDBJ whole genome shotgun (WGS) entry which is preliminary data.</text>
</comment>
<feature type="compositionally biased region" description="Basic and acidic residues" evidence="1">
    <location>
        <begin position="143"/>
        <end position="153"/>
    </location>
</feature>
<feature type="compositionally biased region" description="Low complexity" evidence="1">
    <location>
        <begin position="33"/>
        <end position="46"/>
    </location>
</feature>
<dbReference type="AlphaFoldDB" id="A0A9W7D5K7"/>
<dbReference type="Proteomes" id="UP001165121">
    <property type="component" value="Unassembled WGS sequence"/>
</dbReference>
<evidence type="ECO:0000256" key="1">
    <source>
        <dbReference type="SAM" id="MobiDB-lite"/>
    </source>
</evidence>
<evidence type="ECO:0000313" key="2">
    <source>
        <dbReference type="EMBL" id="GMF56305.1"/>
    </source>
</evidence>
<dbReference type="EMBL" id="BSXT01003956">
    <property type="protein sequence ID" value="GMF56305.1"/>
    <property type="molecule type" value="Genomic_DNA"/>
</dbReference>
<feature type="region of interest" description="Disordered" evidence="1">
    <location>
        <begin position="342"/>
        <end position="361"/>
    </location>
</feature>
<evidence type="ECO:0000313" key="3">
    <source>
        <dbReference type="Proteomes" id="UP001165121"/>
    </source>
</evidence>